<dbReference type="Proteomes" id="UP001303046">
    <property type="component" value="Unassembled WGS sequence"/>
</dbReference>
<dbReference type="Pfam" id="PF09133">
    <property type="entry name" value="SANTA"/>
    <property type="match status" value="2"/>
</dbReference>
<feature type="region of interest" description="Disordered" evidence="3">
    <location>
        <begin position="619"/>
        <end position="680"/>
    </location>
</feature>
<dbReference type="PANTHER" id="PTHR16124:SF3">
    <property type="entry name" value="MIS18-BINDING PROTEIN 1"/>
    <property type="match status" value="1"/>
</dbReference>
<evidence type="ECO:0000256" key="1">
    <source>
        <dbReference type="ARBA" id="ARBA00004123"/>
    </source>
</evidence>
<proteinExistence type="predicted"/>
<dbReference type="EMBL" id="JAVFWL010000002">
    <property type="protein sequence ID" value="KAK6734126.1"/>
    <property type="molecule type" value="Genomic_DNA"/>
</dbReference>
<keyword evidence="6" id="KW-1185">Reference proteome</keyword>
<keyword evidence="2" id="KW-0175">Coiled coil</keyword>
<feature type="region of interest" description="Disordered" evidence="3">
    <location>
        <begin position="164"/>
        <end position="340"/>
    </location>
</feature>
<feature type="compositionally biased region" description="Polar residues" evidence="3">
    <location>
        <begin position="297"/>
        <end position="316"/>
    </location>
</feature>
<gene>
    <name evidence="5" type="primary">Necator_chrII.g5521</name>
    <name evidence="5" type="ORF">RB195_017728</name>
</gene>
<accession>A0ABR1CA58</accession>
<evidence type="ECO:0000256" key="2">
    <source>
        <dbReference type="SAM" id="Coils"/>
    </source>
</evidence>
<dbReference type="SUPFAM" id="SSF46689">
    <property type="entry name" value="Homeodomain-like"/>
    <property type="match status" value="1"/>
</dbReference>
<comment type="subcellular location">
    <subcellularLocation>
        <location evidence="1">Nucleus</location>
    </subcellularLocation>
</comment>
<evidence type="ECO:0000259" key="4">
    <source>
        <dbReference type="Pfam" id="PF09133"/>
    </source>
</evidence>
<feature type="compositionally biased region" description="Polar residues" evidence="3">
    <location>
        <begin position="185"/>
        <end position="197"/>
    </location>
</feature>
<feature type="region of interest" description="Disordered" evidence="3">
    <location>
        <begin position="859"/>
        <end position="900"/>
    </location>
</feature>
<feature type="compositionally biased region" description="Basic and acidic residues" evidence="3">
    <location>
        <begin position="259"/>
        <end position="268"/>
    </location>
</feature>
<feature type="domain" description="SANTA" evidence="4">
    <location>
        <begin position="18"/>
        <end position="109"/>
    </location>
</feature>
<dbReference type="PANTHER" id="PTHR16124">
    <property type="entry name" value="MIS18-BINDING PROTEIN 1"/>
    <property type="match status" value="1"/>
</dbReference>
<feature type="region of interest" description="Disordered" evidence="3">
    <location>
        <begin position="420"/>
        <end position="452"/>
    </location>
</feature>
<protein>
    <recommendedName>
        <fullName evidence="4">SANTA domain-containing protein</fullName>
    </recommendedName>
</protein>
<evidence type="ECO:0000313" key="5">
    <source>
        <dbReference type="EMBL" id="KAK6734126.1"/>
    </source>
</evidence>
<feature type="compositionally biased region" description="Basic and acidic residues" evidence="3">
    <location>
        <begin position="200"/>
        <end position="210"/>
    </location>
</feature>
<evidence type="ECO:0000313" key="6">
    <source>
        <dbReference type="Proteomes" id="UP001303046"/>
    </source>
</evidence>
<dbReference type="InterPro" id="IPR039110">
    <property type="entry name" value="KNL2-like"/>
</dbReference>
<feature type="compositionally biased region" description="Basic and acidic residues" evidence="3">
    <location>
        <begin position="979"/>
        <end position="998"/>
    </location>
</feature>
<reference evidence="5 6" key="1">
    <citation type="submission" date="2023-08" db="EMBL/GenBank/DDBJ databases">
        <title>A Necator americanus chromosomal reference genome.</title>
        <authorList>
            <person name="Ilik V."/>
            <person name="Petrzelkova K.J."/>
            <person name="Pardy F."/>
            <person name="Fuh T."/>
            <person name="Niatou-Singa F.S."/>
            <person name="Gouil Q."/>
            <person name="Baker L."/>
            <person name="Ritchie M.E."/>
            <person name="Jex A.R."/>
            <person name="Gazzola D."/>
            <person name="Li H."/>
            <person name="Toshio Fujiwara R."/>
            <person name="Zhan B."/>
            <person name="Aroian R.V."/>
            <person name="Pafco B."/>
            <person name="Schwarz E.M."/>
        </authorList>
    </citation>
    <scope>NUCLEOTIDE SEQUENCE [LARGE SCALE GENOMIC DNA]</scope>
    <source>
        <strain evidence="5 6">Aroian</strain>
        <tissue evidence="5">Whole animal</tissue>
    </source>
</reference>
<dbReference type="Gene3D" id="1.10.10.60">
    <property type="entry name" value="Homeodomain-like"/>
    <property type="match status" value="1"/>
</dbReference>
<feature type="compositionally biased region" description="Polar residues" evidence="3">
    <location>
        <begin position="421"/>
        <end position="435"/>
    </location>
</feature>
<feature type="region of interest" description="Disordered" evidence="3">
    <location>
        <begin position="961"/>
        <end position="998"/>
    </location>
</feature>
<comment type="caution">
    <text evidence="5">The sequence shown here is derived from an EMBL/GenBank/DDBJ whole genome shotgun (WGS) entry which is preliminary data.</text>
</comment>
<feature type="coiled-coil region" evidence="2">
    <location>
        <begin position="815"/>
        <end position="852"/>
    </location>
</feature>
<feature type="compositionally biased region" description="Basic and acidic residues" evidence="3">
    <location>
        <begin position="627"/>
        <end position="643"/>
    </location>
</feature>
<name>A0ABR1CA58_NECAM</name>
<feature type="compositionally biased region" description="Basic and acidic residues" evidence="3">
    <location>
        <begin position="287"/>
        <end position="296"/>
    </location>
</feature>
<feature type="compositionally biased region" description="Polar residues" evidence="3">
    <location>
        <begin position="644"/>
        <end position="659"/>
    </location>
</feature>
<evidence type="ECO:0000256" key="3">
    <source>
        <dbReference type="SAM" id="MobiDB-lite"/>
    </source>
</evidence>
<sequence>MNTSAYDVLNHAERKSIRLWVFKFINGEDVDSFGVCVEGYRPSDDTETVLRNWHSTAIERRITSSLLQTSSGSVYELRGTIDKDLAHHYGYPAELVELFMNGFPENWKSILKEYFYVVKTTNPMNASYYFSAMARRRSSNFVRGQNVSSICDSNKDDRRRERLSILPASTSLPVPIPEEDEQKENSVLNSSSASLKKTPTHVDERSERPSNRRSSRSSRILPCPFADETPKSALKSDNRSSIRRSSRLNGGLPNSPVDETPRLADKTSSRSSVRRSSRLNGAVSRSGADETPKAADESNNQCSIRRSSRLNRTLPDSPTDEVPESVHKSSNRSSIRRTRLTEILPQPRAIEEPDLAICGVNAIVSRLSAPKAETAAALREITASSESSYIFVPRMNSETSALPGFTTEASQNLDQFPTVESPFSVSSPSLEQETSAGPAFETPGCNRESNREDNIERNDYKNAKHSELAVVPVSSVVCKVSMDGISKDIGKVDDAVELRRWSIRFAPVGCGGPELGFPKFVLLGDRIGHDTQWRTSVIVRVESAEILHTSSTKYRLAGDMNVMDSASAGFPKMFVAKFLRGFPPDWRTQITILYNTFFGSLGVNDHLRKNFDENKSTVVFPQSPTREGAHDKDQCHTSPHDQSAHSLSAGCSRTQNSKNKGYVAGRGGENRADVRTSRSGRCVHPPLAQWAGQRVRYDGYGNVIGVQDVTTATIHSKGAAETLALSNYYGVSPARRARQSESFLEPPRLAVDSGPKKMPAQKALVTYSDSSNEENDKPYNRRFRRILNDKDSTLRNSRRRPYQPLKTYSDESEFERELRAERRLILKQAKELRRQQANLLEMERRIAFHEEKWRKKKMRERRLEGSNIGGHYSPTRSEERRRQHRKQVKDEKQQMVKRYSKYADEEDRYLEEEILERQRREEEWAEEDEHLSDCDYSDGDVDWREPVRKRRRKLRRIREQISSDDNSLDSKESEEESDEHNRNKPRTEKPGAKREKGWNRAELDRLKLALSAIHVRTDDDWEKIARSLGNDRNPESCKQAAIKRLKWEPSANSCGPVEASEPITARAGTVAFQHQTNEYTRKYMMGGGAQGEDFFRNNETTMNDSMVRPDVTEFGADDSLLEAMRTPAGAMAERKVPNRRQFLAEAIDDDTPISRRSSGIAMITPRDSAQRERQNRYFHHLINKGARGDISRMNFSRAGCSRFERTRTGLDEIKVQKFGSLQEDLDYVAKMTKKARRNAVLEEDSDKDLELEDEDVEELENNKGGPATISAKVRRLAEGLSVKGEFEQMFIYTSA</sequence>
<feature type="compositionally biased region" description="Basic and acidic residues" evidence="3">
    <location>
        <begin position="228"/>
        <end position="240"/>
    </location>
</feature>
<dbReference type="InterPro" id="IPR009057">
    <property type="entry name" value="Homeodomain-like_sf"/>
</dbReference>
<feature type="domain" description="SANTA" evidence="4">
    <location>
        <begin position="529"/>
        <end position="588"/>
    </location>
</feature>
<dbReference type="InterPro" id="IPR015216">
    <property type="entry name" value="SANTA"/>
</dbReference>
<organism evidence="5 6">
    <name type="scientific">Necator americanus</name>
    <name type="common">Human hookworm</name>
    <dbReference type="NCBI Taxonomy" id="51031"/>
    <lineage>
        <taxon>Eukaryota</taxon>
        <taxon>Metazoa</taxon>
        <taxon>Ecdysozoa</taxon>
        <taxon>Nematoda</taxon>
        <taxon>Chromadorea</taxon>
        <taxon>Rhabditida</taxon>
        <taxon>Rhabditina</taxon>
        <taxon>Rhabditomorpha</taxon>
        <taxon>Strongyloidea</taxon>
        <taxon>Ancylostomatidae</taxon>
        <taxon>Bunostominae</taxon>
        <taxon>Necator</taxon>
    </lineage>
</organism>